<evidence type="ECO:0000256" key="4">
    <source>
        <dbReference type="ARBA" id="ARBA00023242"/>
    </source>
</evidence>
<evidence type="ECO:0000256" key="2">
    <source>
        <dbReference type="ARBA" id="ARBA00004496"/>
    </source>
</evidence>
<dbReference type="Pfam" id="PF03517">
    <property type="entry name" value="Voldacs"/>
    <property type="match status" value="1"/>
</dbReference>
<gene>
    <name evidence="5" type="ORF">TNCT_663941</name>
</gene>
<dbReference type="Proteomes" id="UP000887116">
    <property type="component" value="Unassembled WGS sequence"/>
</dbReference>
<evidence type="ECO:0000313" key="5">
    <source>
        <dbReference type="EMBL" id="GFQ96815.1"/>
    </source>
</evidence>
<protein>
    <submittedName>
        <fullName evidence="5">Uncharacterized protein</fullName>
    </submittedName>
</protein>
<keyword evidence="3" id="KW-0963">Cytoplasm</keyword>
<dbReference type="Gene3D" id="2.30.29.30">
    <property type="entry name" value="Pleckstrin-homology domain (PH domain)/Phosphotyrosine-binding domain (PTB)"/>
    <property type="match status" value="1"/>
</dbReference>
<accession>A0A8X6L3X3</accession>
<keyword evidence="4" id="KW-0539">Nucleus</keyword>
<organism evidence="5 6">
    <name type="scientific">Trichonephila clavata</name>
    <name type="common">Joro spider</name>
    <name type="synonym">Nephila clavata</name>
    <dbReference type="NCBI Taxonomy" id="2740835"/>
    <lineage>
        <taxon>Eukaryota</taxon>
        <taxon>Metazoa</taxon>
        <taxon>Ecdysozoa</taxon>
        <taxon>Arthropoda</taxon>
        <taxon>Chelicerata</taxon>
        <taxon>Arachnida</taxon>
        <taxon>Araneae</taxon>
        <taxon>Araneomorphae</taxon>
        <taxon>Entelegynae</taxon>
        <taxon>Araneoidea</taxon>
        <taxon>Nephilidae</taxon>
        <taxon>Trichonephila</taxon>
    </lineage>
</organism>
<dbReference type="GO" id="GO:0005737">
    <property type="term" value="C:cytoplasm"/>
    <property type="evidence" value="ECO:0007669"/>
    <property type="project" value="UniProtKB-SubCell"/>
</dbReference>
<proteinExistence type="predicted"/>
<dbReference type="GO" id="GO:0005634">
    <property type="term" value="C:nucleus"/>
    <property type="evidence" value="ECO:0007669"/>
    <property type="project" value="UniProtKB-SubCell"/>
</dbReference>
<comment type="caution">
    <text evidence="5">The sequence shown here is derived from an EMBL/GenBank/DDBJ whole genome shotgun (WGS) entry which is preliminary data.</text>
</comment>
<sequence length="96" mass="10615">MIVSALSTSRSNYEEPCFFVLSDEGIVLNENPNELLSAINYVKDSSDDDGGDDGPYEIFFAPDDADKLPAMFEAVRTCLSIYASMDFESELLILCI</sequence>
<comment type="subcellular location">
    <subcellularLocation>
        <location evidence="2">Cytoplasm</location>
    </subcellularLocation>
    <subcellularLocation>
        <location evidence="1">Nucleus</location>
    </subcellularLocation>
</comment>
<evidence type="ECO:0000256" key="3">
    <source>
        <dbReference type="ARBA" id="ARBA00022490"/>
    </source>
</evidence>
<dbReference type="AlphaFoldDB" id="A0A8X6L3X3"/>
<dbReference type="OrthoDB" id="19714at2759"/>
<dbReference type="InterPro" id="IPR011993">
    <property type="entry name" value="PH-like_dom_sf"/>
</dbReference>
<dbReference type="InterPro" id="IPR039924">
    <property type="entry name" value="ICln/Lot5/Saf5"/>
</dbReference>
<reference evidence="5" key="1">
    <citation type="submission" date="2020-07" db="EMBL/GenBank/DDBJ databases">
        <title>Multicomponent nature underlies the extraordinary mechanical properties of spider dragline silk.</title>
        <authorList>
            <person name="Kono N."/>
            <person name="Nakamura H."/>
            <person name="Mori M."/>
            <person name="Yoshida Y."/>
            <person name="Ohtoshi R."/>
            <person name="Malay A.D."/>
            <person name="Moran D.A.P."/>
            <person name="Tomita M."/>
            <person name="Numata K."/>
            <person name="Arakawa K."/>
        </authorList>
    </citation>
    <scope>NUCLEOTIDE SEQUENCE</scope>
</reference>
<keyword evidence="6" id="KW-1185">Reference proteome</keyword>
<evidence type="ECO:0000313" key="6">
    <source>
        <dbReference type="Proteomes" id="UP000887116"/>
    </source>
</evidence>
<evidence type="ECO:0000256" key="1">
    <source>
        <dbReference type="ARBA" id="ARBA00004123"/>
    </source>
</evidence>
<dbReference type="EMBL" id="BMAO01014752">
    <property type="protein sequence ID" value="GFQ96815.1"/>
    <property type="molecule type" value="Genomic_DNA"/>
</dbReference>
<name>A0A8X6L3X3_TRICU</name>